<accession>A0A269PHP1</accession>
<evidence type="ECO:0000313" key="2">
    <source>
        <dbReference type="EMBL" id="PAJ70933.1"/>
    </source>
</evidence>
<name>A0A269PHP1_9CORY</name>
<gene>
    <name evidence="2" type="ORF">CIG21_01755</name>
</gene>
<dbReference type="RefSeq" id="WP_095275399.1">
    <property type="nucleotide sequence ID" value="NZ_CP047655.1"/>
</dbReference>
<reference evidence="2 3" key="1">
    <citation type="submission" date="2017-08" db="EMBL/GenBank/DDBJ databases">
        <authorList>
            <person name="de Groot N.N."/>
        </authorList>
    </citation>
    <scope>NUCLEOTIDE SEQUENCE [LARGE SCALE GENOMIC DNA]</scope>
    <source>
        <strain evidence="2 3">NBT06-6</strain>
    </source>
</reference>
<dbReference type="Pfam" id="PF12728">
    <property type="entry name" value="HTH_17"/>
    <property type="match status" value="1"/>
</dbReference>
<dbReference type="EMBL" id="NQMQ01000002">
    <property type="protein sequence ID" value="PAJ70933.1"/>
    <property type="molecule type" value="Genomic_DNA"/>
</dbReference>
<sequence length="61" mass="6573">MDRTLIGGTEAARILGISRSTVNRRAAKGSLPVVSKLPGRLGNYLFDKDDILTMAAKEAQK</sequence>
<dbReference type="AlphaFoldDB" id="A0A269PHP1"/>
<organism evidence="2 3">
    <name type="scientific">Corynebacterium hadale</name>
    <dbReference type="NCBI Taxonomy" id="2026255"/>
    <lineage>
        <taxon>Bacteria</taxon>
        <taxon>Bacillati</taxon>
        <taxon>Actinomycetota</taxon>
        <taxon>Actinomycetes</taxon>
        <taxon>Mycobacteriales</taxon>
        <taxon>Corynebacteriaceae</taxon>
        <taxon>Corynebacterium</taxon>
    </lineage>
</organism>
<protein>
    <recommendedName>
        <fullName evidence="1">Helix-turn-helix domain-containing protein</fullName>
    </recommendedName>
</protein>
<dbReference type="SUPFAM" id="SSF46955">
    <property type="entry name" value="Putative DNA-binding domain"/>
    <property type="match status" value="1"/>
</dbReference>
<evidence type="ECO:0000259" key="1">
    <source>
        <dbReference type="Pfam" id="PF12728"/>
    </source>
</evidence>
<proteinExistence type="predicted"/>
<dbReference type="Gene3D" id="1.10.1660.10">
    <property type="match status" value="1"/>
</dbReference>
<evidence type="ECO:0000313" key="3">
    <source>
        <dbReference type="Proteomes" id="UP000215771"/>
    </source>
</evidence>
<dbReference type="InterPro" id="IPR009061">
    <property type="entry name" value="DNA-bd_dom_put_sf"/>
</dbReference>
<comment type="caution">
    <text evidence="2">The sequence shown here is derived from an EMBL/GenBank/DDBJ whole genome shotgun (WGS) entry which is preliminary data.</text>
</comment>
<dbReference type="Proteomes" id="UP000215771">
    <property type="component" value="Unassembled WGS sequence"/>
</dbReference>
<feature type="domain" description="Helix-turn-helix" evidence="1">
    <location>
        <begin position="10"/>
        <end position="57"/>
    </location>
</feature>
<dbReference type="InterPro" id="IPR041657">
    <property type="entry name" value="HTH_17"/>
</dbReference>